<evidence type="ECO:0008006" key="4">
    <source>
        <dbReference type="Google" id="ProtNLM"/>
    </source>
</evidence>
<accession>A0AAE0F1K8</accession>
<name>A0AAE0F1K8_9CHLO</name>
<keyword evidence="1" id="KW-1133">Transmembrane helix</keyword>
<keyword evidence="3" id="KW-1185">Reference proteome</keyword>
<feature type="transmembrane region" description="Helical" evidence="1">
    <location>
        <begin position="43"/>
        <end position="65"/>
    </location>
</feature>
<comment type="caution">
    <text evidence="2">The sequence shown here is derived from an EMBL/GenBank/DDBJ whole genome shotgun (WGS) entry which is preliminary data.</text>
</comment>
<keyword evidence="1" id="KW-0812">Transmembrane</keyword>
<feature type="transmembrane region" description="Helical" evidence="1">
    <location>
        <begin position="157"/>
        <end position="177"/>
    </location>
</feature>
<gene>
    <name evidence="2" type="ORF">CYMTET_42372</name>
</gene>
<keyword evidence="1" id="KW-0472">Membrane</keyword>
<sequence length="196" mass="21538">MQETRLQNPMYNPKERTCCARWVGVLGRMGYFQAPELTTAHKWVGWAGVLGAIHVVLHVNTVIVTCAESGFGWGVAAWNFDIMGWLASCLFAFLCRKSSSTRSSEAKKDNRWIAIWAFVTLGVRVLDTLMLVGLVKIPAIYHTPANATLVANIVSEIVFGNLFVGAALVGSLMLLCCPTDMESQTVNAKEREESVV</sequence>
<evidence type="ECO:0000256" key="1">
    <source>
        <dbReference type="SAM" id="Phobius"/>
    </source>
</evidence>
<protein>
    <recommendedName>
        <fullName evidence="4">Transmembrane protein</fullName>
    </recommendedName>
</protein>
<dbReference type="Proteomes" id="UP001190700">
    <property type="component" value="Unassembled WGS sequence"/>
</dbReference>
<feature type="transmembrane region" description="Helical" evidence="1">
    <location>
        <begin position="115"/>
        <end position="137"/>
    </location>
</feature>
<proteinExistence type="predicted"/>
<evidence type="ECO:0000313" key="3">
    <source>
        <dbReference type="Proteomes" id="UP001190700"/>
    </source>
</evidence>
<dbReference type="AlphaFoldDB" id="A0AAE0F1K8"/>
<organism evidence="2 3">
    <name type="scientific">Cymbomonas tetramitiformis</name>
    <dbReference type="NCBI Taxonomy" id="36881"/>
    <lineage>
        <taxon>Eukaryota</taxon>
        <taxon>Viridiplantae</taxon>
        <taxon>Chlorophyta</taxon>
        <taxon>Pyramimonadophyceae</taxon>
        <taxon>Pyramimonadales</taxon>
        <taxon>Pyramimonadaceae</taxon>
        <taxon>Cymbomonas</taxon>
    </lineage>
</organism>
<evidence type="ECO:0000313" key="2">
    <source>
        <dbReference type="EMBL" id="KAK3248154.1"/>
    </source>
</evidence>
<dbReference type="EMBL" id="LGRX02028367">
    <property type="protein sequence ID" value="KAK3248154.1"/>
    <property type="molecule type" value="Genomic_DNA"/>
</dbReference>
<feature type="transmembrane region" description="Helical" evidence="1">
    <location>
        <begin position="71"/>
        <end position="94"/>
    </location>
</feature>
<reference evidence="2 3" key="1">
    <citation type="journal article" date="2015" name="Genome Biol. Evol.">
        <title>Comparative Genomics of a Bacterivorous Green Alga Reveals Evolutionary Causalities and Consequences of Phago-Mixotrophic Mode of Nutrition.</title>
        <authorList>
            <person name="Burns J.A."/>
            <person name="Paasch A."/>
            <person name="Narechania A."/>
            <person name="Kim E."/>
        </authorList>
    </citation>
    <scope>NUCLEOTIDE SEQUENCE [LARGE SCALE GENOMIC DNA]</scope>
    <source>
        <strain evidence="2 3">PLY_AMNH</strain>
    </source>
</reference>